<comment type="caution">
    <text evidence="16">The sequence shown here is derived from an EMBL/GenBank/DDBJ whole genome shotgun (WGS) entry which is preliminary data.</text>
</comment>
<evidence type="ECO:0000256" key="4">
    <source>
        <dbReference type="ARBA" id="ARBA00017858"/>
    </source>
</evidence>
<gene>
    <name evidence="13" type="primary">thrB</name>
    <name evidence="16" type="ORF">FYJ78_09315</name>
</gene>
<dbReference type="GO" id="GO:0005737">
    <property type="term" value="C:cytoplasm"/>
    <property type="evidence" value="ECO:0007669"/>
    <property type="project" value="UniProtKB-SubCell"/>
</dbReference>
<dbReference type="AlphaFoldDB" id="A0A6I2UT27"/>
<evidence type="ECO:0000256" key="2">
    <source>
        <dbReference type="ARBA" id="ARBA00007370"/>
    </source>
</evidence>
<dbReference type="PRINTS" id="PR00958">
    <property type="entry name" value="HOMSERKINASE"/>
</dbReference>
<dbReference type="InterPro" id="IPR006204">
    <property type="entry name" value="GHMP_kinase_N_dom"/>
</dbReference>
<evidence type="ECO:0000256" key="10">
    <source>
        <dbReference type="ARBA" id="ARBA00022840"/>
    </source>
</evidence>
<keyword evidence="17" id="KW-1185">Reference proteome</keyword>
<dbReference type="InterPro" id="IPR036554">
    <property type="entry name" value="GHMP_kinase_C_sf"/>
</dbReference>
<feature type="domain" description="GHMP kinase N-terminal" evidence="14">
    <location>
        <begin position="62"/>
        <end position="146"/>
    </location>
</feature>
<dbReference type="UniPathway" id="UPA00050">
    <property type="reaction ID" value="UER00064"/>
</dbReference>
<evidence type="ECO:0000256" key="13">
    <source>
        <dbReference type="HAMAP-Rule" id="MF_00384"/>
    </source>
</evidence>
<proteinExistence type="inferred from homology"/>
<dbReference type="Pfam" id="PF08544">
    <property type="entry name" value="GHMP_kinases_C"/>
    <property type="match status" value="1"/>
</dbReference>
<evidence type="ECO:0000256" key="8">
    <source>
        <dbReference type="ARBA" id="ARBA00022741"/>
    </source>
</evidence>
<dbReference type="PANTHER" id="PTHR20861">
    <property type="entry name" value="HOMOSERINE/4-DIPHOSPHOCYTIDYL-2-C-METHYL-D-ERYTHRITOL KINASE"/>
    <property type="match status" value="1"/>
</dbReference>
<evidence type="ECO:0000259" key="15">
    <source>
        <dbReference type="Pfam" id="PF08544"/>
    </source>
</evidence>
<feature type="domain" description="GHMP kinase C-terminal" evidence="15">
    <location>
        <begin position="215"/>
        <end position="267"/>
    </location>
</feature>
<dbReference type="SUPFAM" id="SSF54211">
    <property type="entry name" value="Ribosomal protein S5 domain 2-like"/>
    <property type="match status" value="1"/>
</dbReference>
<dbReference type="HAMAP" id="MF_00384">
    <property type="entry name" value="Homoser_kinase"/>
    <property type="match status" value="1"/>
</dbReference>
<dbReference type="InterPro" id="IPR006203">
    <property type="entry name" value="GHMP_knse_ATP-bd_CS"/>
</dbReference>
<dbReference type="NCBIfam" id="NF002288">
    <property type="entry name" value="PRK01212.1-4"/>
    <property type="match status" value="1"/>
</dbReference>
<evidence type="ECO:0000313" key="16">
    <source>
        <dbReference type="EMBL" id="MSV25368.1"/>
    </source>
</evidence>
<dbReference type="Pfam" id="PF00288">
    <property type="entry name" value="GHMP_kinases_N"/>
    <property type="match status" value="1"/>
</dbReference>
<dbReference type="PANTHER" id="PTHR20861:SF1">
    <property type="entry name" value="HOMOSERINE KINASE"/>
    <property type="match status" value="1"/>
</dbReference>
<keyword evidence="7 13" id="KW-0791">Threonine biosynthesis</keyword>
<keyword evidence="10 13" id="KW-0067">ATP-binding</keyword>
<dbReference type="InterPro" id="IPR014721">
    <property type="entry name" value="Ribsml_uS5_D2-typ_fold_subgr"/>
</dbReference>
<dbReference type="InterPro" id="IPR013750">
    <property type="entry name" value="GHMP_kinase_C_dom"/>
</dbReference>
<dbReference type="EC" id="2.7.1.39" evidence="3 13"/>
<comment type="similarity">
    <text evidence="2 13">Belongs to the GHMP kinase family. Homoserine kinase subfamily.</text>
</comment>
<evidence type="ECO:0000256" key="9">
    <source>
        <dbReference type="ARBA" id="ARBA00022777"/>
    </source>
</evidence>
<keyword evidence="9 13" id="KW-0418">Kinase</keyword>
<dbReference type="GO" id="GO:0005524">
    <property type="term" value="F:ATP binding"/>
    <property type="evidence" value="ECO:0007669"/>
    <property type="project" value="UniProtKB-UniRule"/>
</dbReference>
<protein>
    <recommendedName>
        <fullName evidence="4 13">Homoserine kinase</fullName>
        <shortName evidence="13">HK</shortName>
        <shortName evidence="13">HSK</shortName>
        <ecNumber evidence="3 13">2.7.1.39</ecNumber>
    </recommendedName>
</protein>
<keyword evidence="6 13" id="KW-0808">Transferase</keyword>
<keyword evidence="8 13" id="KW-0547">Nucleotide-binding</keyword>
<dbReference type="Gene3D" id="3.30.230.10">
    <property type="match status" value="1"/>
</dbReference>
<dbReference type="GO" id="GO:0009088">
    <property type="term" value="P:threonine biosynthetic process"/>
    <property type="evidence" value="ECO:0007669"/>
    <property type="project" value="UniProtKB-UniRule"/>
</dbReference>
<evidence type="ECO:0000256" key="6">
    <source>
        <dbReference type="ARBA" id="ARBA00022679"/>
    </source>
</evidence>
<evidence type="ECO:0000256" key="5">
    <source>
        <dbReference type="ARBA" id="ARBA00022605"/>
    </source>
</evidence>
<evidence type="ECO:0000256" key="1">
    <source>
        <dbReference type="ARBA" id="ARBA00005015"/>
    </source>
</evidence>
<evidence type="ECO:0000256" key="11">
    <source>
        <dbReference type="ARBA" id="ARBA00049375"/>
    </source>
</evidence>
<sequence>MSSQSITVRVPGTSANCGPGFDSIGLACTIYNDLELTLLKEPGLSITVHGEGEENIPCDKRNIVWRSVRYLLGKAGRDKEYRGAVIRMRNHVPLSRGLGSSATAIVAGLKAANVLIGNRFSRRELLQFATEIEGHPDNVAPAIFGGFTVSTVTDGRVECFSFMPKSRLRLVVAVPDFPLSTRKARSVLPAQVPMKDAVRNIGKAAMMVAALCRGNDRFLHHVFDDALHQPYRARLIPGMYDVFAAARKAGALGASLSGAGPCLIAYTLERRHCEEAVGKAMQDMFHRHGVRARIFTLDLDSRGAHIVNKNNH</sequence>
<comment type="subcellular location">
    <subcellularLocation>
        <location evidence="13">Cytoplasm</location>
    </subcellularLocation>
</comment>
<dbReference type="Proteomes" id="UP000430222">
    <property type="component" value="Unassembled WGS sequence"/>
</dbReference>
<evidence type="ECO:0000256" key="12">
    <source>
        <dbReference type="ARBA" id="ARBA00049954"/>
    </source>
</evidence>
<dbReference type="EMBL" id="VUNL01000010">
    <property type="protein sequence ID" value="MSV25368.1"/>
    <property type="molecule type" value="Genomic_DNA"/>
</dbReference>
<reference evidence="16 17" key="1">
    <citation type="submission" date="2019-08" db="EMBL/GenBank/DDBJ databases">
        <title>In-depth cultivation of the pig gut microbiome towards novel bacterial diversity and tailored functional studies.</title>
        <authorList>
            <person name="Wylensek D."/>
            <person name="Hitch T.C.A."/>
            <person name="Clavel T."/>
        </authorList>
    </citation>
    <scope>NUCLEOTIDE SEQUENCE [LARGE SCALE GENOMIC DNA]</scope>
    <source>
        <strain evidence="17">WCA-380-WT-3B3</strain>
    </source>
</reference>
<evidence type="ECO:0000256" key="7">
    <source>
        <dbReference type="ARBA" id="ARBA00022697"/>
    </source>
</evidence>
<comment type="function">
    <text evidence="12 13">Catalyzes the ATP-dependent phosphorylation of L-homoserine to L-homoserine phosphate.</text>
</comment>
<dbReference type="NCBIfam" id="TIGR00191">
    <property type="entry name" value="thrB"/>
    <property type="match status" value="1"/>
</dbReference>
<dbReference type="GO" id="GO:0004413">
    <property type="term" value="F:homoserine kinase activity"/>
    <property type="evidence" value="ECO:0007669"/>
    <property type="project" value="UniProtKB-UniRule"/>
</dbReference>
<dbReference type="RefSeq" id="WP_328597693.1">
    <property type="nucleotide sequence ID" value="NZ_VUNL01000010.1"/>
</dbReference>
<dbReference type="Gene3D" id="3.30.70.890">
    <property type="entry name" value="GHMP kinase, C-terminal domain"/>
    <property type="match status" value="1"/>
</dbReference>
<dbReference type="InterPro" id="IPR020568">
    <property type="entry name" value="Ribosomal_Su5_D2-typ_SF"/>
</dbReference>
<accession>A0A6I2UT27</accession>
<evidence type="ECO:0000313" key="17">
    <source>
        <dbReference type="Proteomes" id="UP000430222"/>
    </source>
</evidence>
<evidence type="ECO:0000256" key="3">
    <source>
        <dbReference type="ARBA" id="ARBA00012078"/>
    </source>
</evidence>
<dbReference type="PIRSF" id="PIRSF000676">
    <property type="entry name" value="Homoser_kin"/>
    <property type="match status" value="1"/>
</dbReference>
<comment type="catalytic activity">
    <reaction evidence="11 13">
        <text>L-homoserine + ATP = O-phospho-L-homoserine + ADP + H(+)</text>
        <dbReference type="Rhea" id="RHEA:13985"/>
        <dbReference type="ChEBI" id="CHEBI:15378"/>
        <dbReference type="ChEBI" id="CHEBI:30616"/>
        <dbReference type="ChEBI" id="CHEBI:57476"/>
        <dbReference type="ChEBI" id="CHEBI:57590"/>
        <dbReference type="ChEBI" id="CHEBI:456216"/>
        <dbReference type="EC" id="2.7.1.39"/>
    </reaction>
</comment>
<dbReference type="InterPro" id="IPR000870">
    <property type="entry name" value="Homoserine_kinase"/>
</dbReference>
<keyword evidence="5 13" id="KW-0028">Amino-acid biosynthesis</keyword>
<dbReference type="SUPFAM" id="SSF55060">
    <property type="entry name" value="GHMP Kinase, C-terminal domain"/>
    <property type="match status" value="1"/>
</dbReference>
<keyword evidence="13" id="KW-0963">Cytoplasm</keyword>
<organism evidence="16 17">
    <name type="scientific">Selenomonas montiformis</name>
    <dbReference type="NCBI Taxonomy" id="2652285"/>
    <lineage>
        <taxon>Bacteria</taxon>
        <taxon>Bacillati</taxon>
        <taxon>Bacillota</taxon>
        <taxon>Negativicutes</taxon>
        <taxon>Selenomonadales</taxon>
        <taxon>Selenomonadaceae</taxon>
        <taxon>Selenomonas</taxon>
    </lineage>
</organism>
<dbReference type="PROSITE" id="PS00627">
    <property type="entry name" value="GHMP_KINASES_ATP"/>
    <property type="match status" value="1"/>
</dbReference>
<evidence type="ECO:0000259" key="14">
    <source>
        <dbReference type="Pfam" id="PF00288"/>
    </source>
</evidence>
<feature type="binding site" evidence="13">
    <location>
        <begin position="93"/>
        <end position="103"/>
    </location>
    <ligand>
        <name>ATP</name>
        <dbReference type="ChEBI" id="CHEBI:30616"/>
    </ligand>
</feature>
<comment type="pathway">
    <text evidence="1 13">Amino-acid biosynthesis; L-threonine biosynthesis; L-threonine from L-aspartate: step 4/5.</text>
</comment>
<name>A0A6I2UT27_9FIRM</name>